<dbReference type="PANTHER" id="PTHR41534:SF1">
    <property type="entry name" value="BLR3401 PROTEIN"/>
    <property type="match status" value="1"/>
</dbReference>
<proteinExistence type="inferred from homology"/>
<dbReference type="OrthoDB" id="2674149at2"/>
<dbReference type="Pfam" id="PF00866">
    <property type="entry name" value="Ring_hydroxyl_B"/>
    <property type="match status" value="1"/>
</dbReference>
<reference evidence="6" key="1">
    <citation type="submission" date="2016-11" db="EMBL/GenBank/DDBJ databases">
        <authorList>
            <person name="Varghese N."/>
            <person name="Submissions S."/>
        </authorList>
    </citation>
    <scope>NUCLEOTIDE SEQUENCE [LARGE SCALE GENOMIC DNA]</scope>
    <source>
        <strain evidence="6">DSM 16579</strain>
    </source>
</reference>
<dbReference type="GO" id="GO:0051213">
    <property type="term" value="F:dioxygenase activity"/>
    <property type="evidence" value="ECO:0007669"/>
    <property type="project" value="UniProtKB-KW"/>
</dbReference>
<evidence type="ECO:0000256" key="2">
    <source>
        <dbReference type="ARBA" id="ARBA00022797"/>
    </source>
</evidence>
<dbReference type="EMBL" id="FQVF01000014">
    <property type="protein sequence ID" value="SHF98848.1"/>
    <property type="molecule type" value="Genomic_DNA"/>
</dbReference>
<dbReference type="InterPro" id="IPR000391">
    <property type="entry name" value="Rng_hydr_dOase-bsu"/>
</dbReference>
<dbReference type="Proteomes" id="UP000184517">
    <property type="component" value="Unassembled WGS sequence"/>
</dbReference>
<dbReference type="AlphaFoldDB" id="A0A1M5G556"/>
<dbReference type="GO" id="GO:0019380">
    <property type="term" value="P:3-phenylpropionate catabolic process"/>
    <property type="evidence" value="ECO:0007669"/>
    <property type="project" value="TreeGrafter"/>
</dbReference>
<sequence>MKTTLITTENYLKLTQFYQTYAAVVDQANWTAWLDMFAEDCVYKVQARENYDRNLPMAALSLTSKGMLKDRIYGITETIFHDPYHQLHMVSSPLILSESDKGVIESQANYTVFRTKNDGIAEVYNVGRYLDRLRITDDGIQIESRLCIFDNEMILNSLIYPI</sequence>
<name>A0A1M5G556_9GAMM</name>
<comment type="similarity">
    <text evidence="1">Belongs to the bacterial ring-hydroxylating dioxygenase beta subunit family.</text>
</comment>
<dbReference type="CDD" id="cd00667">
    <property type="entry name" value="ring_hydroxylating_dioxygenases_beta"/>
    <property type="match status" value="1"/>
</dbReference>
<keyword evidence="3" id="KW-0223">Dioxygenase</keyword>
<protein>
    <submittedName>
        <fullName evidence="5">Salicylate 5-hydroxylase small subunit</fullName>
    </submittedName>
</protein>
<dbReference type="InterPro" id="IPR032710">
    <property type="entry name" value="NTF2-like_dom_sf"/>
</dbReference>
<dbReference type="SUPFAM" id="SSF54427">
    <property type="entry name" value="NTF2-like"/>
    <property type="match status" value="1"/>
</dbReference>
<gene>
    <name evidence="5" type="ORF">SAMN02745753_03028</name>
</gene>
<dbReference type="PANTHER" id="PTHR41534">
    <property type="entry name" value="BLR3401 PROTEIN"/>
    <property type="match status" value="1"/>
</dbReference>
<accession>A0A1M5G556</accession>
<evidence type="ECO:0000256" key="3">
    <source>
        <dbReference type="ARBA" id="ARBA00022964"/>
    </source>
</evidence>
<dbReference type="Gene3D" id="3.10.450.50">
    <property type="match status" value="1"/>
</dbReference>
<keyword evidence="2" id="KW-0058">Aromatic hydrocarbons catabolism</keyword>
<dbReference type="STRING" id="1122206.SAMN02745753_03028"/>
<evidence type="ECO:0000313" key="6">
    <source>
        <dbReference type="Proteomes" id="UP000184517"/>
    </source>
</evidence>
<dbReference type="RefSeq" id="WP_072840528.1">
    <property type="nucleotide sequence ID" value="NZ_FQVF01000014.1"/>
</dbReference>
<organism evidence="5 6">
    <name type="scientific">Marinomonas polaris DSM 16579</name>
    <dbReference type="NCBI Taxonomy" id="1122206"/>
    <lineage>
        <taxon>Bacteria</taxon>
        <taxon>Pseudomonadati</taxon>
        <taxon>Pseudomonadota</taxon>
        <taxon>Gammaproteobacteria</taxon>
        <taxon>Oceanospirillales</taxon>
        <taxon>Oceanospirillaceae</taxon>
        <taxon>Marinomonas</taxon>
    </lineage>
</organism>
<keyword evidence="4" id="KW-0560">Oxidoreductase</keyword>
<evidence type="ECO:0000313" key="5">
    <source>
        <dbReference type="EMBL" id="SHF98848.1"/>
    </source>
</evidence>
<evidence type="ECO:0000256" key="4">
    <source>
        <dbReference type="ARBA" id="ARBA00023002"/>
    </source>
</evidence>
<evidence type="ECO:0000256" key="1">
    <source>
        <dbReference type="ARBA" id="ARBA00009570"/>
    </source>
</evidence>
<keyword evidence="6" id="KW-1185">Reference proteome</keyword>